<evidence type="ECO:0008006" key="3">
    <source>
        <dbReference type="Google" id="ProtNLM"/>
    </source>
</evidence>
<name>A0A2W5AFT3_9SPHN</name>
<organism evidence="1 2">
    <name type="scientific">Sphingomonas taxi</name>
    <dbReference type="NCBI Taxonomy" id="1549858"/>
    <lineage>
        <taxon>Bacteria</taxon>
        <taxon>Pseudomonadati</taxon>
        <taxon>Pseudomonadota</taxon>
        <taxon>Alphaproteobacteria</taxon>
        <taxon>Sphingomonadales</taxon>
        <taxon>Sphingomonadaceae</taxon>
        <taxon>Sphingomonas</taxon>
    </lineage>
</organism>
<dbReference type="InterPro" id="IPR011049">
    <property type="entry name" value="Serralysin-like_metalloprot_C"/>
</dbReference>
<dbReference type="AlphaFoldDB" id="A0A2W5AFT3"/>
<gene>
    <name evidence="1" type="ORF">DI640_15280</name>
</gene>
<dbReference type="Gene3D" id="2.150.10.10">
    <property type="entry name" value="Serralysin-like metalloprotease, C-terminal"/>
    <property type="match status" value="1"/>
</dbReference>
<comment type="caution">
    <text evidence="1">The sequence shown here is derived from an EMBL/GenBank/DDBJ whole genome shotgun (WGS) entry which is preliminary data.</text>
</comment>
<proteinExistence type="predicted"/>
<sequence length="92" mass="9070">MIRAGSVPAFEDAGVAGGDLIDFSGIDANAGAAGNQAFVFGGTGTGRVSVVTVGSDSLVRANTDGDAAFELETLIEDGGLLASAYKAGDFIL</sequence>
<dbReference type="EMBL" id="QFMX01000151">
    <property type="protein sequence ID" value="PZO69651.1"/>
    <property type="molecule type" value="Genomic_DNA"/>
</dbReference>
<reference evidence="1 2" key="1">
    <citation type="submission" date="2017-08" db="EMBL/GenBank/DDBJ databases">
        <title>Infants hospitalized years apart are colonized by the same room-sourced microbial strains.</title>
        <authorList>
            <person name="Brooks B."/>
            <person name="Olm M.R."/>
            <person name="Firek B.A."/>
            <person name="Baker R."/>
            <person name="Thomas B.C."/>
            <person name="Morowitz M.J."/>
            <person name="Banfield J.F."/>
        </authorList>
    </citation>
    <scope>NUCLEOTIDE SEQUENCE [LARGE SCALE GENOMIC DNA]</scope>
    <source>
        <strain evidence="1">S2_018_000_R3_119</strain>
    </source>
</reference>
<accession>A0A2W5AFT3</accession>
<evidence type="ECO:0000313" key="2">
    <source>
        <dbReference type="Proteomes" id="UP000249555"/>
    </source>
</evidence>
<dbReference type="Proteomes" id="UP000249555">
    <property type="component" value="Unassembled WGS sequence"/>
</dbReference>
<protein>
    <recommendedName>
        <fullName evidence="3">Peptidase M10 serralysin C-terminal domain-containing protein</fullName>
    </recommendedName>
</protein>
<evidence type="ECO:0000313" key="1">
    <source>
        <dbReference type="EMBL" id="PZO69651.1"/>
    </source>
</evidence>